<sequence length="306" mass="33693">MAHQPTYLLAPNFRFKPNSGPIALGSLITDPLRPHRALTVIDADSLKAKYPRIETIAEQDYASSRETSHNVSMAVWAQFVQTVSAKISGQRSSTVQTSYTMDSLETMYFVNDPSLEEIEARIKVPRVQAYVKASSFPGLRKPVYMVTGLMVARGFTGQEGIGKRRGAEVEASGSIPTPAGDVGLGANLSKSIDNTQSNTWKVTEDIVFAYQLLKIEIKGWKGTKLKYDELRHKAAYLSRDDESDEDEEGDEEEEEDDDDDDDVSGKVLVNVVTADNLTLSNNADGNAVVELGDRNTKIICISTYDD</sequence>
<dbReference type="EMBL" id="PXOA01000660">
    <property type="protein sequence ID" value="RFU73339.1"/>
    <property type="molecule type" value="Genomic_DNA"/>
</dbReference>
<accession>A0A395NBG1</accession>
<keyword evidence="3" id="KW-1185">Reference proteome</keyword>
<evidence type="ECO:0000313" key="3">
    <source>
        <dbReference type="Proteomes" id="UP000266272"/>
    </source>
</evidence>
<name>A0A395NBG1_TRIAR</name>
<evidence type="ECO:0000256" key="1">
    <source>
        <dbReference type="SAM" id="MobiDB-lite"/>
    </source>
</evidence>
<protein>
    <submittedName>
        <fullName evidence="2">Uncharacterized protein</fullName>
    </submittedName>
</protein>
<dbReference type="Proteomes" id="UP000266272">
    <property type="component" value="Unassembled WGS sequence"/>
</dbReference>
<organism evidence="2 3">
    <name type="scientific">Trichoderma arundinaceum</name>
    <dbReference type="NCBI Taxonomy" id="490622"/>
    <lineage>
        <taxon>Eukaryota</taxon>
        <taxon>Fungi</taxon>
        <taxon>Dikarya</taxon>
        <taxon>Ascomycota</taxon>
        <taxon>Pezizomycotina</taxon>
        <taxon>Sordariomycetes</taxon>
        <taxon>Hypocreomycetidae</taxon>
        <taxon>Hypocreales</taxon>
        <taxon>Hypocreaceae</taxon>
        <taxon>Trichoderma</taxon>
    </lineage>
</organism>
<comment type="caution">
    <text evidence="2">The sequence shown here is derived from an EMBL/GenBank/DDBJ whole genome shotgun (WGS) entry which is preliminary data.</text>
</comment>
<evidence type="ECO:0000313" key="2">
    <source>
        <dbReference type="EMBL" id="RFU73339.1"/>
    </source>
</evidence>
<feature type="compositionally biased region" description="Acidic residues" evidence="1">
    <location>
        <begin position="241"/>
        <end position="262"/>
    </location>
</feature>
<feature type="region of interest" description="Disordered" evidence="1">
    <location>
        <begin position="238"/>
        <end position="264"/>
    </location>
</feature>
<reference evidence="2 3" key="1">
    <citation type="journal article" date="2018" name="PLoS Pathog.">
        <title>Evolution of structural diversity of trichothecenes, a family of toxins produced by plant pathogenic and entomopathogenic fungi.</title>
        <authorList>
            <person name="Proctor R.H."/>
            <person name="McCormick S.P."/>
            <person name="Kim H.S."/>
            <person name="Cardoza R.E."/>
            <person name="Stanley A.M."/>
            <person name="Lindo L."/>
            <person name="Kelly A."/>
            <person name="Brown D.W."/>
            <person name="Lee T."/>
            <person name="Vaughan M.M."/>
            <person name="Alexander N.J."/>
            <person name="Busman M."/>
            <person name="Gutierrez S."/>
        </authorList>
    </citation>
    <scope>NUCLEOTIDE SEQUENCE [LARGE SCALE GENOMIC DNA]</scope>
    <source>
        <strain evidence="2 3">IBT 40837</strain>
    </source>
</reference>
<proteinExistence type="predicted"/>
<gene>
    <name evidence="2" type="ORF">TARUN_8913</name>
</gene>
<dbReference type="OrthoDB" id="4500473at2759"/>
<dbReference type="AlphaFoldDB" id="A0A395NBG1"/>